<dbReference type="InterPro" id="IPR001647">
    <property type="entry name" value="HTH_TetR"/>
</dbReference>
<reference evidence="5 7" key="2">
    <citation type="submission" date="2019-07" db="EMBL/GenBank/DDBJ databases">
        <authorList>
            <person name="Hibberd C M."/>
            <person name="Gehrig L. J."/>
            <person name="Chang H.-W."/>
            <person name="Venkatesh S."/>
        </authorList>
    </citation>
    <scope>NUCLEOTIDE SEQUENCE [LARGE SCALE GENOMIC DNA]</scope>
    <source>
        <strain evidence="5">Dorea_formicigenerans_SSTS_Bg7063</strain>
    </source>
</reference>
<proteinExistence type="predicted"/>
<name>A0A3E4PY63_9FIRM</name>
<dbReference type="Proteomes" id="UP000358366">
    <property type="component" value="Unassembled WGS sequence"/>
</dbReference>
<dbReference type="InterPro" id="IPR050109">
    <property type="entry name" value="HTH-type_TetR-like_transc_reg"/>
</dbReference>
<evidence type="ECO:0000313" key="5">
    <source>
        <dbReference type="EMBL" id="VUW99472.1"/>
    </source>
</evidence>
<gene>
    <name evidence="5" type="primary">ttgW</name>
    <name evidence="5" type="ORF">DFSSTS7063_00841</name>
    <name evidence="4" type="ORF">DXC93_05245</name>
</gene>
<dbReference type="PRINTS" id="PR00455">
    <property type="entry name" value="HTHTETR"/>
</dbReference>
<evidence type="ECO:0000313" key="6">
    <source>
        <dbReference type="Proteomes" id="UP000261324"/>
    </source>
</evidence>
<dbReference type="EMBL" id="QSRA01000005">
    <property type="protein sequence ID" value="RGK84881.1"/>
    <property type="molecule type" value="Genomic_DNA"/>
</dbReference>
<reference evidence="4 6" key="1">
    <citation type="submission" date="2018-08" db="EMBL/GenBank/DDBJ databases">
        <title>A genome reference for cultivated species of the human gut microbiota.</title>
        <authorList>
            <person name="Zou Y."/>
            <person name="Xue W."/>
            <person name="Luo G."/>
        </authorList>
    </citation>
    <scope>NUCLEOTIDE SEQUENCE [LARGE SCALE GENOMIC DNA]</scope>
    <source>
        <strain evidence="4 6">TF09-3</strain>
    </source>
</reference>
<dbReference type="PROSITE" id="PS01081">
    <property type="entry name" value="HTH_TETR_1"/>
    <property type="match status" value="1"/>
</dbReference>
<organism evidence="4 6">
    <name type="scientific">Dorea formicigenerans</name>
    <dbReference type="NCBI Taxonomy" id="39486"/>
    <lineage>
        <taxon>Bacteria</taxon>
        <taxon>Bacillati</taxon>
        <taxon>Bacillota</taxon>
        <taxon>Clostridia</taxon>
        <taxon>Lachnospirales</taxon>
        <taxon>Lachnospiraceae</taxon>
        <taxon>Dorea</taxon>
    </lineage>
</organism>
<feature type="DNA-binding region" description="H-T-H motif" evidence="2">
    <location>
        <begin position="29"/>
        <end position="48"/>
    </location>
</feature>
<protein>
    <submittedName>
        <fullName evidence="5">Putative HTH-type transcriptional regulator TtgW</fullName>
    </submittedName>
    <submittedName>
        <fullName evidence="4">TetR/AcrR family transcriptional regulator</fullName>
    </submittedName>
</protein>
<dbReference type="PROSITE" id="PS50977">
    <property type="entry name" value="HTH_TETR_2"/>
    <property type="match status" value="1"/>
</dbReference>
<dbReference type="PANTHER" id="PTHR30055:SF223">
    <property type="entry name" value="HTH-TYPE TRANSCRIPTIONAL REGULATOR UIDR"/>
    <property type="match status" value="1"/>
</dbReference>
<dbReference type="InterPro" id="IPR023772">
    <property type="entry name" value="DNA-bd_HTH_TetR-type_CS"/>
</dbReference>
<dbReference type="InterPro" id="IPR009057">
    <property type="entry name" value="Homeodomain-like_sf"/>
</dbReference>
<dbReference type="GO" id="GO:0000976">
    <property type="term" value="F:transcription cis-regulatory region binding"/>
    <property type="evidence" value="ECO:0007669"/>
    <property type="project" value="TreeGrafter"/>
</dbReference>
<dbReference type="EMBL" id="CABHNI010000015">
    <property type="protein sequence ID" value="VUW99472.1"/>
    <property type="molecule type" value="Genomic_DNA"/>
</dbReference>
<sequence>MSLPDRSIDPKILDCAKAEFLEKGFADASLRSICSKAGVTTGALYKRFSGKEALFEALISPTLQAVETLVSQTEQYDYEQLDKNQMCSVWDSSEKTLKGIMGFLYEHYDGFRLLLCYAEGSVYSDFLNDFVADHAKRTMVFAETAYQKKISSIHLEEDEIHMILTAYWSVIFEPIKHELPKEKALQYCNTIAKLFNWQAVFGF</sequence>
<dbReference type="RefSeq" id="WP_105310340.1">
    <property type="nucleotide sequence ID" value="NZ_CABHNI010000015.1"/>
</dbReference>
<dbReference type="GO" id="GO:0003700">
    <property type="term" value="F:DNA-binding transcription factor activity"/>
    <property type="evidence" value="ECO:0007669"/>
    <property type="project" value="TreeGrafter"/>
</dbReference>
<evidence type="ECO:0000256" key="1">
    <source>
        <dbReference type="ARBA" id="ARBA00023125"/>
    </source>
</evidence>
<evidence type="ECO:0000256" key="2">
    <source>
        <dbReference type="PROSITE-ProRule" id="PRU00335"/>
    </source>
</evidence>
<accession>A0A3E4PY63</accession>
<keyword evidence="1 2" id="KW-0238">DNA-binding</keyword>
<evidence type="ECO:0000313" key="4">
    <source>
        <dbReference type="EMBL" id="RGK84881.1"/>
    </source>
</evidence>
<evidence type="ECO:0000259" key="3">
    <source>
        <dbReference type="PROSITE" id="PS50977"/>
    </source>
</evidence>
<dbReference type="PANTHER" id="PTHR30055">
    <property type="entry name" value="HTH-TYPE TRANSCRIPTIONAL REGULATOR RUTR"/>
    <property type="match status" value="1"/>
</dbReference>
<feature type="domain" description="HTH tetR-type" evidence="3">
    <location>
        <begin position="6"/>
        <end position="66"/>
    </location>
</feature>
<dbReference type="Gene3D" id="1.10.357.10">
    <property type="entry name" value="Tetracycline Repressor, domain 2"/>
    <property type="match status" value="1"/>
</dbReference>
<dbReference type="Pfam" id="PF00440">
    <property type="entry name" value="TetR_N"/>
    <property type="match status" value="1"/>
</dbReference>
<dbReference type="SUPFAM" id="SSF46689">
    <property type="entry name" value="Homeodomain-like"/>
    <property type="match status" value="1"/>
</dbReference>
<evidence type="ECO:0000313" key="7">
    <source>
        <dbReference type="Proteomes" id="UP000358366"/>
    </source>
</evidence>
<dbReference type="AlphaFoldDB" id="A0A3E4PY63"/>
<dbReference type="Proteomes" id="UP000261324">
    <property type="component" value="Unassembled WGS sequence"/>
</dbReference>